<organism evidence="1">
    <name type="scientific">Arundo donax</name>
    <name type="common">Giant reed</name>
    <name type="synonym">Donax arundinaceus</name>
    <dbReference type="NCBI Taxonomy" id="35708"/>
    <lineage>
        <taxon>Eukaryota</taxon>
        <taxon>Viridiplantae</taxon>
        <taxon>Streptophyta</taxon>
        <taxon>Embryophyta</taxon>
        <taxon>Tracheophyta</taxon>
        <taxon>Spermatophyta</taxon>
        <taxon>Magnoliopsida</taxon>
        <taxon>Liliopsida</taxon>
        <taxon>Poales</taxon>
        <taxon>Poaceae</taxon>
        <taxon>PACMAD clade</taxon>
        <taxon>Arundinoideae</taxon>
        <taxon>Arundineae</taxon>
        <taxon>Arundo</taxon>
    </lineage>
</organism>
<accession>A0A0A9E9P8</accession>
<dbReference type="AlphaFoldDB" id="A0A0A9E9P8"/>
<dbReference type="EMBL" id="GBRH01200386">
    <property type="protein sequence ID" value="JAD97509.1"/>
    <property type="molecule type" value="Transcribed_RNA"/>
</dbReference>
<protein>
    <submittedName>
        <fullName evidence="1">Uncharacterized protein</fullName>
    </submittedName>
</protein>
<evidence type="ECO:0000313" key="1">
    <source>
        <dbReference type="EMBL" id="JAD97509.1"/>
    </source>
</evidence>
<proteinExistence type="predicted"/>
<reference evidence="1" key="2">
    <citation type="journal article" date="2015" name="Data Brief">
        <title>Shoot transcriptome of the giant reed, Arundo donax.</title>
        <authorList>
            <person name="Barrero R.A."/>
            <person name="Guerrero F.D."/>
            <person name="Moolhuijzen P."/>
            <person name="Goolsby J.A."/>
            <person name="Tidwell J."/>
            <person name="Bellgard S.E."/>
            <person name="Bellgard M.I."/>
        </authorList>
    </citation>
    <scope>NUCLEOTIDE SEQUENCE</scope>
    <source>
        <tissue evidence="1">Shoot tissue taken approximately 20 cm above the soil surface</tissue>
    </source>
</reference>
<reference evidence="1" key="1">
    <citation type="submission" date="2014-09" db="EMBL/GenBank/DDBJ databases">
        <authorList>
            <person name="Magalhaes I.L.F."/>
            <person name="Oliveira U."/>
            <person name="Santos F.R."/>
            <person name="Vidigal T.H.D.A."/>
            <person name="Brescovit A.D."/>
            <person name="Santos A.J."/>
        </authorList>
    </citation>
    <scope>NUCLEOTIDE SEQUENCE</scope>
    <source>
        <tissue evidence="1">Shoot tissue taken approximately 20 cm above the soil surface</tissue>
    </source>
</reference>
<sequence length="27" mass="2892">MHISTTQLCPNSAVKTRSMMSANALKA</sequence>
<name>A0A0A9E9P8_ARUDO</name>